<reference evidence="3 4" key="1">
    <citation type="submission" date="2021-03" db="EMBL/GenBank/DDBJ databases">
        <authorList>
            <person name="King G.J."/>
            <person name="Bancroft I."/>
            <person name="Baten A."/>
            <person name="Bloomfield J."/>
            <person name="Borpatragohain P."/>
            <person name="He Z."/>
            <person name="Irish N."/>
            <person name="Irwin J."/>
            <person name="Liu K."/>
            <person name="Mauleon R.P."/>
            <person name="Moore J."/>
            <person name="Morris R."/>
            <person name="Ostergaard L."/>
            <person name="Wang B."/>
            <person name="Wells R."/>
        </authorList>
    </citation>
    <scope>NUCLEOTIDE SEQUENCE [LARGE SCALE GENOMIC DNA]</scope>
    <source>
        <strain evidence="3">R-o-18</strain>
        <tissue evidence="3">Leaf</tissue>
    </source>
</reference>
<feature type="compositionally biased region" description="Low complexity" evidence="1">
    <location>
        <begin position="196"/>
        <end position="209"/>
    </location>
</feature>
<feature type="compositionally biased region" description="Polar residues" evidence="1">
    <location>
        <begin position="1"/>
        <end position="18"/>
    </location>
</feature>
<comment type="caution">
    <text evidence="3">The sequence shown here is derived from an EMBL/GenBank/DDBJ whole genome shotgun (WGS) entry which is preliminary data.</text>
</comment>
<organism evidence="3 4">
    <name type="scientific">Brassica rapa subsp. trilocularis</name>
    <dbReference type="NCBI Taxonomy" id="1813537"/>
    <lineage>
        <taxon>Eukaryota</taxon>
        <taxon>Viridiplantae</taxon>
        <taxon>Streptophyta</taxon>
        <taxon>Embryophyta</taxon>
        <taxon>Tracheophyta</taxon>
        <taxon>Spermatophyta</taxon>
        <taxon>Magnoliopsida</taxon>
        <taxon>eudicotyledons</taxon>
        <taxon>Gunneridae</taxon>
        <taxon>Pentapetalae</taxon>
        <taxon>rosids</taxon>
        <taxon>malvids</taxon>
        <taxon>Brassicales</taxon>
        <taxon>Brassicaceae</taxon>
        <taxon>Brassiceae</taxon>
        <taxon>Brassica</taxon>
    </lineage>
</organism>
<feature type="region of interest" description="Disordered" evidence="1">
    <location>
        <begin position="442"/>
        <end position="503"/>
    </location>
</feature>
<dbReference type="Pfam" id="PF14111">
    <property type="entry name" value="DUF4283"/>
    <property type="match status" value="1"/>
</dbReference>
<evidence type="ECO:0000256" key="1">
    <source>
        <dbReference type="SAM" id="MobiDB-lite"/>
    </source>
</evidence>
<dbReference type="InterPro" id="IPR025558">
    <property type="entry name" value="DUF4283"/>
</dbReference>
<feature type="compositionally biased region" description="Polar residues" evidence="1">
    <location>
        <begin position="99"/>
        <end position="108"/>
    </location>
</feature>
<feature type="region of interest" description="Disordered" evidence="1">
    <location>
        <begin position="1"/>
        <end position="85"/>
    </location>
</feature>
<sequence length="640" mass="68259">MANPWFPSSNASALSPSHFTAGDGSIPPLPPDPPDPDYPPLSSSSPKSPRASLQTAKLKRPVVKSSFPLTNSTTAGPSLDDSAPNLTTVSGSVRFLPGSKNTVASNPRNFKVLPPKHSSPIQTNKASSTHSPLQKPSTQLPHVIPPVHVSTPPPTVTIPFHAVSTPPALNPTPKQLSTKQPPPSSHVAPSISQSDPSGNAAGSNASAPPLVEKIRKMEDKKLRRLAPVSLSDKGVPRVLIPDSVFQKGAEIHKDFIICYFNGRPPPFYQIQSVLNHMWGKGKRVEIHTNPLSRSMLVRIPSEYLRTKILEKSVWYVRESMFHAVQWSSSASPSSPPLQSIQIWAHLTGVPLDLRHEEGLSLVAGLVGDPKETDDFTKNLVSLTLSHVKVAVDLTKPLPSVVEFSRESGQVVEVQVSYPWVPPTCSHCKELGHVMRNCLHIPLPPKTKDKPEKSSGNNPSATGTTAEKNKTANVDPVRASKVSSTGSASGPSVSPSSKPSPAAMVIDSVAPPSISPLLPSPPIPPLVSKNSNSLPFSTPVPVLSATIHPVSPISFAPPPIIPSNPLSPPDSFYAPSLKRSRHDPSLPDFPSFSAQLSFFTPPSTSKALTLSNHPHSTLVPSPNPFSVLDPDGSLLLEETID</sequence>
<evidence type="ECO:0000313" key="3">
    <source>
        <dbReference type="EMBL" id="KAG5402303.1"/>
    </source>
</evidence>
<feature type="compositionally biased region" description="Low complexity" evidence="1">
    <location>
        <begin position="141"/>
        <end position="150"/>
    </location>
</feature>
<dbReference type="PANTHER" id="PTHR31286:SF90">
    <property type="entry name" value="DUF4283 DOMAIN-CONTAINING PROTEIN"/>
    <property type="match status" value="1"/>
</dbReference>
<dbReference type="Proteomes" id="UP000823674">
    <property type="component" value="Chromosome A04"/>
</dbReference>
<evidence type="ECO:0000259" key="2">
    <source>
        <dbReference type="Pfam" id="PF14111"/>
    </source>
</evidence>
<dbReference type="EMBL" id="JADBGQ010000004">
    <property type="protein sequence ID" value="KAG5402303.1"/>
    <property type="molecule type" value="Genomic_DNA"/>
</dbReference>
<dbReference type="InterPro" id="IPR040256">
    <property type="entry name" value="At4g02000-like"/>
</dbReference>
<feature type="compositionally biased region" description="Pro residues" evidence="1">
    <location>
        <begin position="27"/>
        <end position="39"/>
    </location>
</feature>
<gene>
    <name evidence="3" type="primary">A04g508160.1_BraROA</name>
    <name evidence="3" type="ORF">IGI04_016910</name>
</gene>
<feature type="compositionally biased region" description="Polar residues" evidence="1">
    <location>
        <begin position="453"/>
        <end position="465"/>
    </location>
</feature>
<feature type="compositionally biased region" description="Polar residues" evidence="1">
    <location>
        <begin position="67"/>
        <end position="76"/>
    </location>
</feature>
<feature type="compositionally biased region" description="Low complexity" evidence="1">
    <location>
        <begin position="40"/>
        <end position="53"/>
    </location>
</feature>
<feature type="compositionally biased region" description="Polar residues" evidence="1">
    <location>
        <begin position="119"/>
        <end position="140"/>
    </location>
</feature>
<keyword evidence="4" id="KW-1185">Reference proteome</keyword>
<protein>
    <recommendedName>
        <fullName evidence="2">DUF4283 domain-containing protein</fullName>
    </recommendedName>
</protein>
<feature type="domain" description="DUF4283" evidence="2">
    <location>
        <begin position="250"/>
        <end position="333"/>
    </location>
</feature>
<accession>A0ABQ7MUB2</accession>
<proteinExistence type="predicted"/>
<evidence type="ECO:0000313" key="4">
    <source>
        <dbReference type="Proteomes" id="UP000823674"/>
    </source>
</evidence>
<feature type="compositionally biased region" description="Low complexity" evidence="1">
    <location>
        <begin position="478"/>
        <end position="502"/>
    </location>
</feature>
<dbReference type="PANTHER" id="PTHR31286">
    <property type="entry name" value="GLYCINE-RICH CELL WALL STRUCTURAL PROTEIN 1.8-LIKE"/>
    <property type="match status" value="1"/>
</dbReference>
<name>A0ABQ7MUB2_BRACM</name>
<feature type="region of interest" description="Disordered" evidence="1">
    <location>
        <begin position="98"/>
        <end position="211"/>
    </location>
</feature>